<feature type="region of interest" description="Disordered" evidence="2">
    <location>
        <begin position="1"/>
        <end position="133"/>
    </location>
</feature>
<feature type="region of interest" description="Disordered" evidence="2">
    <location>
        <begin position="186"/>
        <end position="228"/>
    </location>
</feature>
<dbReference type="GeneID" id="42001266"/>
<feature type="domain" description="UDENN" evidence="3">
    <location>
        <begin position="247"/>
        <end position="806"/>
    </location>
</feature>
<evidence type="ECO:0000256" key="1">
    <source>
        <dbReference type="ARBA" id="ARBA00007159"/>
    </source>
</evidence>
<keyword evidence="5" id="KW-1185">Reference proteome</keyword>
<dbReference type="InterPro" id="IPR037516">
    <property type="entry name" value="Tripartite_DENN"/>
</dbReference>
<dbReference type="GO" id="GO:0005085">
    <property type="term" value="F:guanyl-nucleotide exchange factor activity"/>
    <property type="evidence" value="ECO:0007669"/>
    <property type="project" value="InterPro"/>
</dbReference>
<gene>
    <name evidence="4" type="ORF">SmJEL517_g00039</name>
</gene>
<feature type="compositionally biased region" description="Polar residues" evidence="2">
    <location>
        <begin position="217"/>
        <end position="227"/>
    </location>
</feature>
<dbReference type="RefSeq" id="XP_031027974.1">
    <property type="nucleotide sequence ID" value="XM_031165969.1"/>
</dbReference>
<protein>
    <recommendedName>
        <fullName evidence="3">UDENN domain-containing protein</fullName>
    </recommendedName>
</protein>
<evidence type="ECO:0000259" key="3">
    <source>
        <dbReference type="PROSITE" id="PS50211"/>
    </source>
</evidence>
<dbReference type="InterPro" id="IPR024224">
    <property type="entry name" value="DENND6"/>
</dbReference>
<dbReference type="PANTHER" id="PTHR13677:SF0">
    <property type="entry name" value="LD41638P"/>
    <property type="match status" value="1"/>
</dbReference>
<comment type="similarity">
    <text evidence="1">Belongs to the DENND6 family.</text>
</comment>
<accession>A0A507C9J7</accession>
<evidence type="ECO:0000313" key="5">
    <source>
        <dbReference type="Proteomes" id="UP000319731"/>
    </source>
</evidence>
<sequence>MSASELGDTTVKGSESLLRDDPPSSLLALDVHVEQPQVESETSRSSRNLTRSSSSDGVLASRMVFQQRTSPPPARTSSLAQPAYTLANRSVPFLPSSKQSDPQDDITALQSPASGLDIPGLAPESTSEEDDDDECQFVDLDLSNDNEEDDDLQVWPHGAARTSNEITSNTTNPQADNVVVNGTKIPSPINTTPMPVLSSSVSSSKESLDGLHRPRSGSLSSTRSTPYSPADEALAALSLKSFWRWILCFCVVNFDLELGQAMELIYPPVNLTESQRKNICFSAFPDSNSKSHLGDTTFCFRIRASSEVVRSSSSNNLRDATVVPGPRDSTGAPPPPPPSNTHDHDSFLHGYVFFRQQKDQEVRRGFFQKSLVLLTSHPWPGLMLRLVAVIGPTFMDALVEDRKAKVRKLSAARALLDTACHDVANWPPPPFFLSPQTGYSPTTLELPFSGTLLTFSIPPSNRFVQYFSLAPRIQAASSSSSSASIPDTKVVEIACPAKLYRLFASSLEMLWTCWEFMLLGEPILVVADNPRSCSEVVWALVELIKPIAFGGDFRPYLTIQDADFKTFANRSRGPPAATILGVTNPVFSKVLEHWPNVIRVTKGLSYIHPPEIPPQGSDVVGVGRGYPIGFIPPKNMGSPKMRAAATGAERTSTGIRPDTSYETLLASMPELTMDSITTKHKPFFSKDKKLIRSFAEIVIRGQPAHGLDNILRRHFVELTERFLQPLNRHFEGLVVGSPANMSLSALKSKPEIKPFRQETFLKSLESSPPQLGLNPRRPTVDFYRLFLKSANFASWLRGRIAEVNRVWRTRYLQVLTESNIVEWIAQQRGADVVVIDLLMRISSEIDTYESVWDGMEDAESFMLRGSVTSLRASIQQRTSNSNNIGSSSDQPKQKVIAGLIPTPQQYERLIQASQEVLEALPEDLRNNVQMQGTV</sequence>
<dbReference type="PANTHER" id="PTHR13677">
    <property type="entry name" value="LD41638P"/>
    <property type="match status" value="1"/>
</dbReference>
<name>A0A507C9J7_9FUNG</name>
<proteinExistence type="inferred from homology"/>
<feature type="region of interest" description="Disordered" evidence="2">
    <location>
        <begin position="311"/>
        <end position="342"/>
    </location>
</feature>
<evidence type="ECO:0000256" key="2">
    <source>
        <dbReference type="SAM" id="MobiDB-lite"/>
    </source>
</evidence>
<organism evidence="4 5">
    <name type="scientific">Synchytrium microbalum</name>
    <dbReference type="NCBI Taxonomy" id="1806994"/>
    <lineage>
        <taxon>Eukaryota</taxon>
        <taxon>Fungi</taxon>
        <taxon>Fungi incertae sedis</taxon>
        <taxon>Chytridiomycota</taxon>
        <taxon>Chytridiomycota incertae sedis</taxon>
        <taxon>Chytridiomycetes</taxon>
        <taxon>Synchytriales</taxon>
        <taxon>Synchytriaceae</taxon>
        <taxon>Synchytrium</taxon>
    </lineage>
</organism>
<dbReference type="GO" id="GO:0055037">
    <property type="term" value="C:recycling endosome"/>
    <property type="evidence" value="ECO:0007669"/>
    <property type="project" value="TreeGrafter"/>
</dbReference>
<dbReference type="PROSITE" id="PS50211">
    <property type="entry name" value="DENN"/>
    <property type="match status" value="1"/>
</dbReference>
<dbReference type="AlphaFoldDB" id="A0A507C9J7"/>
<dbReference type="OrthoDB" id="10265409at2759"/>
<feature type="compositionally biased region" description="Low complexity" evidence="2">
    <location>
        <begin position="39"/>
        <end position="55"/>
    </location>
</feature>
<reference evidence="4 5" key="1">
    <citation type="journal article" date="2019" name="Sci. Rep.">
        <title>Comparative genomics of chytrid fungi reveal insights into the obligate biotrophic and pathogenic lifestyle of Synchytrium endobioticum.</title>
        <authorList>
            <person name="van de Vossenberg B.T.L.H."/>
            <person name="Warris S."/>
            <person name="Nguyen H.D.T."/>
            <person name="van Gent-Pelzer M.P.E."/>
            <person name="Joly D.L."/>
            <person name="van de Geest H.C."/>
            <person name="Bonants P.J.M."/>
            <person name="Smith D.S."/>
            <person name="Levesque C.A."/>
            <person name="van der Lee T.A.J."/>
        </authorList>
    </citation>
    <scope>NUCLEOTIDE SEQUENCE [LARGE SCALE GENOMIC DNA]</scope>
    <source>
        <strain evidence="4 5">JEL517</strain>
    </source>
</reference>
<feature type="compositionally biased region" description="Polar residues" evidence="2">
    <location>
        <begin position="64"/>
        <end position="80"/>
    </location>
</feature>
<dbReference type="EMBL" id="QEAO01000001">
    <property type="protein sequence ID" value="TPX38260.1"/>
    <property type="molecule type" value="Genomic_DNA"/>
</dbReference>
<evidence type="ECO:0000313" key="4">
    <source>
        <dbReference type="EMBL" id="TPX38260.1"/>
    </source>
</evidence>
<comment type="caution">
    <text evidence="4">The sequence shown here is derived from an EMBL/GenBank/DDBJ whole genome shotgun (WGS) entry which is preliminary data.</text>
</comment>
<dbReference type="Proteomes" id="UP000319731">
    <property type="component" value="Unassembled WGS sequence"/>
</dbReference>